<dbReference type="HOGENOM" id="CLU_020262_4_5_1"/>
<dbReference type="PROSITE" id="PS50969">
    <property type="entry name" value="FCP1"/>
    <property type="match status" value="1"/>
</dbReference>
<dbReference type="CTD" id="6754680"/>
<keyword evidence="4" id="KW-0378">Hydrolase</keyword>
<evidence type="ECO:0000259" key="11">
    <source>
        <dbReference type="PROSITE" id="PS50969"/>
    </source>
</evidence>
<dbReference type="InterPro" id="IPR023214">
    <property type="entry name" value="HAD_sf"/>
</dbReference>
<dbReference type="GO" id="GO:0016020">
    <property type="term" value="C:membrane"/>
    <property type="evidence" value="ECO:0007669"/>
    <property type="project" value="UniProtKB-SubCell"/>
</dbReference>
<dbReference type="Gene3D" id="3.40.50.1000">
    <property type="entry name" value="HAD superfamily/HAD-like"/>
    <property type="match status" value="1"/>
</dbReference>
<dbReference type="PhylomeDB" id="B3S043"/>
<proteinExistence type="inferred from homology"/>
<dbReference type="SUPFAM" id="SSF56784">
    <property type="entry name" value="HAD-like"/>
    <property type="match status" value="1"/>
</dbReference>
<evidence type="ECO:0000313" key="12">
    <source>
        <dbReference type="EMBL" id="EDV23941.1"/>
    </source>
</evidence>
<comment type="similarity">
    <text evidence="10">Belongs to the Dullard family.</text>
</comment>
<dbReference type="CDD" id="cd07521">
    <property type="entry name" value="HAD_FCP1-like"/>
    <property type="match status" value="1"/>
</dbReference>
<dbReference type="NCBIfam" id="TIGR02251">
    <property type="entry name" value="HIF-SF_euk"/>
    <property type="match status" value="1"/>
</dbReference>
<dbReference type="EC" id="3.1.3.16" evidence="2"/>
<dbReference type="RefSeq" id="XP_002113467.1">
    <property type="nucleotide sequence ID" value="XM_002113431.1"/>
</dbReference>
<comment type="catalytic activity">
    <reaction evidence="8">
        <text>O-phospho-L-seryl-[protein] + H2O = L-seryl-[protein] + phosphate</text>
        <dbReference type="Rhea" id="RHEA:20629"/>
        <dbReference type="Rhea" id="RHEA-COMP:9863"/>
        <dbReference type="Rhea" id="RHEA-COMP:11604"/>
        <dbReference type="ChEBI" id="CHEBI:15377"/>
        <dbReference type="ChEBI" id="CHEBI:29999"/>
        <dbReference type="ChEBI" id="CHEBI:43474"/>
        <dbReference type="ChEBI" id="CHEBI:83421"/>
        <dbReference type="EC" id="3.1.3.16"/>
    </reaction>
</comment>
<dbReference type="KEGG" id="tad:TRIADDRAFT_37887"/>
<evidence type="ECO:0000256" key="9">
    <source>
        <dbReference type="ARBA" id="ARBA00048336"/>
    </source>
</evidence>
<sequence>MVLDLDETLVHSHHIGYAYSLIGSNNSPMMAPDFVLTLCIDKQPVKFFVHKRPHLDYFLEVVSQWYDLAIFTASMEIYGSAVADKLDLNRGILKDRYYRQHCTFSFGSYMKDLSNVHPDLSDVFIVDNSPGAYRTNPENAIPIKSWFSDPTDTALLNLLPILDALRFTTDVRSVLSRNLHSRW</sequence>
<evidence type="ECO:0000256" key="6">
    <source>
        <dbReference type="ARBA" id="ARBA00022989"/>
    </source>
</evidence>
<dbReference type="SMART" id="SM00577">
    <property type="entry name" value="CPDc"/>
    <property type="match status" value="1"/>
</dbReference>
<dbReference type="PANTHER" id="PTHR12210">
    <property type="entry name" value="DULLARD PROTEIN PHOSPHATASE"/>
    <property type="match status" value="1"/>
</dbReference>
<evidence type="ECO:0000256" key="1">
    <source>
        <dbReference type="ARBA" id="ARBA00004167"/>
    </source>
</evidence>
<name>B3S043_TRIAD</name>
<dbReference type="Pfam" id="PF03031">
    <property type="entry name" value="NIF"/>
    <property type="match status" value="1"/>
</dbReference>
<accession>B3S043</accession>
<evidence type="ECO:0000256" key="10">
    <source>
        <dbReference type="ARBA" id="ARBA00061694"/>
    </source>
</evidence>
<dbReference type="InterPro" id="IPR011948">
    <property type="entry name" value="Dullard_phosphatase"/>
</dbReference>
<keyword evidence="7" id="KW-0472">Membrane</keyword>
<dbReference type="InterPro" id="IPR004274">
    <property type="entry name" value="FCP1_dom"/>
</dbReference>
<dbReference type="InterPro" id="IPR036412">
    <property type="entry name" value="HAD-like_sf"/>
</dbReference>
<dbReference type="OMA" id="TESMEIY"/>
<dbReference type="FunFam" id="3.40.50.1000:FF:000044">
    <property type="entry name" value="CTD nuclear envelope phosphatase 1"/>
    <property type="match status" value="1"/>
</dbReference>
<dbReference type="GO" id="GO:0004722">
    <property type="term" value="F:protein serine/threonine phosphatase activity"/>
    <property type="evidence" value="ECO:0000318"/>
    <property type="project" value="GO_Central"/>
</dbReference>
<dbReference type="GeneID" id="6754680"/>
<evidence type="ECO:0000256" key="7">
    <source>
        <dbReference type="ARBA" id="ARBA00023136"/>
    </source>
</evidence>
<evidence type="ECO:0000256" key="8">
    <source>
        <dbReference type="ARBA" id="ARBA00047761"/>
    </source>
</evidence>
<protein>
    <recommendedName>
        <fullName evidence="2">protein-serine/threonine phosphatase</fullName>
        <ecNumber evidence="2">3.1.3.16</ecNumber>
    </recommendedName>
</protein>
<dbReference type="eggNOG" id="KOG1605">
    <property type="taxonomic scope" value="Eukaryota"/>
</dbReference>
<comment type="subcellular location">
    <subcellularLocation>
        <location evidence="1">Membrane</location>
        <topology evidence="1">Single-pass membrane protein</topology>
    </subcellularLocation>
</comment>
<dbReference type="EMBL" id="DS985246">
    <property type="protein sequence ID" value="EDV23941.1"/>
    <property type="molecule type" value="Genomic_DNA"/>
</dbReference>
<evidence type="ECO:0000256" key="5">
    <source>
        <dbReference type="ARBA" id="ARBA00022912"/>
    </source>
</evidence>
<dbReference type="STRING" id="10228.B3S043"/>
<organism evidence="12 13">
    <name type="scientific">Trichoplax adhaerens</name>
    <name type="common">Trichoplax reptans</name>
    <dbReference type="NCBI Taxonomy" id="10228"/>
    <lineage>
        <taxon>Eukaryota</taxon>
        <taxon>Metazoa</taxon>
        <taxon>Placozoa</taxon>
        <taxon>Uniplacotomia</taxon>
        <taxon>Trichoplacea</taxon>
        <taxon>Trichoplacidae</taxon>
        <taxon>Trichoplax</taxon>
    </lineage>
</organism>
<keyword evidence="5" id="KW-0904">Protein phosphatase</keyword>
<dbReference type="AlphaFoldDB" id="B3S043"/>
<reference evidence="12 13" key="1">
    <citation type="journal article" date="2008" name="Nature">
        <title>The Trichoplax genome and the nature of placozoans.</title>
        <authorList>
            <person name="Srivastava M."/>
            <person name="Begovic E."/>
            <person name="Chapman J."/>
            <person name="Putnam N.H."/>
            <person name="Hellsten U."/>
            <person name="Kawashima T."/>
            <person name="Kuo A."/>
            <person name="Mitros T."/>
            <person name="Salamov A."/>
            <person name="Carpenter M.L."/>
            <person name="Signorovitch A.Y."/>
            <person name="Moreno M.A."/>
            <person name="Kamm K."/>
            <person name="Grimwood J."/>
            <person name="Schmutz J."/>
            <person name="Shapiro H."/>
            <person name="Grigoriev I.V."/>
            <person name="Buss L.W."/>
            <person name="Schierwater B."/>
            <person name="Dellaporta S.L."/>
            <person name="Rokhsar D.S."/>
        </authorList>
    </citation>
    <scope>NUCLEOTIDE SEQUENCE [LARGE SCALE GENOMIC DNA]</scope>
    <source>
        <strain evidence="12 13">Grell-BS-1999</strain>
    </source>
</reference>
<keyword evidence="13" id="KW-1185">Reference proteome</keyword>
<dbReference type="OrthoDB" id="277011at2759"/>
<dbReference type="InParanoid" id="B3S043"/>
<evidence type="ECO:0000256" key="2">
    <source>
        <dbReference type="ARBA" id="ARBA00013081"/>
    </source>
</evidence>
<comment type="catalytic activity">
    <reaction evidence="9">
        <text>O-phospho-L-threonyl-[protein] + H2O = L-threonyl-[protein] + phosphate</text>
        <dbReference type="Rhea" id="RHEA:47004"/>
        <dbReference type="Rhea" id="RHEA-COMP:11060"/>
        <dbReference type="Rhea" id="RHEA-COMP:11605"/>
        <dbReference type="ChEBI" id="CHEBI:15377"/>
        <dbReference type="ChEBI" id="CHEBI:30013"/>
        <dbReference type="ChEBI" id="CHEBI:43474"/>
        <dbReference type="ChEBI" id="CHEBI:61977"/>
        <dbReference type="EC" id="3.1.3.16"/>
    </reaction>
</comment>
<evidence type="ECO:0000313" key="13">
    <source>
        <dbReference type="Proteomes" id="UP000009022"/>
    </source>
</evidence>
<gene>
    <name evidence="12" type="ORF">TRIADDRAFT_37887</name>
</gene>
<dbReference type="Proteomes" id="UP000009022">
    <property type="component" value="Unassembled WGS sequence"/>
</dbReference>
<dbReference type="FunCoup" id="B3S043">
    <property type="interactions" value="2314"/>
</dbReference>
<feature type="domain" description="FCP1 homology" evidence="11">
    <location>
        <begin position="1"/>
        <end position="165"/>
    </location>
</feature>
<evidence type="ECO:0000256" key="4">
    <source>
        <dbReference type="ARBA" id="ARBA00022801"/>
    </source>
</evidence>
<keyword evidence="6" id="KW-1133">Transmembrane helix</keyword>
<keyword evidence="3" id="KW-0812">Transmembrane</keyword>
<evidence type="ECO:0000256" key="3">
    <source>
        <dbReference type="ARBA" id="ARBA00022692"/>
    </source>
</evidence>
<dbReference type="InterPro" id="IPR050365">
    <property type="entry name" value="TIM50"/>
</dbReference>